<dbReference type="AlphaFoldDB" id="A0A830BUM7"/>
<dbReference type="InterPro" id="IPR006447">
    <property type="entry name" value="Myb_dom_plants"/>
</dbReference>
<dbReference type="GO" id="GO:0009723">
    <property type="term" value="P:response to ethylene"/>
    <property type="evidence" value="ECO:0007669"/>
    <property type="project" value="TreeGrafter"/>
</dbReference>
<keyword evidence="3" id="KW-0804">Transcription</keyword>
<protein>
    <submittedName>
        <fullName evidence="5">Transcription factor divaricata</fullName>
    </submittedName>
</protein>
<accession>A0A830BUM7</accession>
<evidence type="ECO:0000256" key="1">
    <source>
        <dbReference type="ARBA" id="ARBA00023015"/>
    </source>
</evidence>
<dbReference type="Gene3D" id="1.10.10.60">
    <property type="entry name" value="Homeodomain-like"/>
    <property type="match status" value="1"/>
</dbReference>
<dbReference type="GO" id="GO:0006355">
    <property type="term" value="P:regulation of DNA-templated transcription"/>
    <property type="evidence" value="ECO:0007669"/>
    <property type="project" value="UniProtKB-ARBA"/>
</dbReference>
<dbReference type="PANTHER" id="PTHR44191:SF4">
    <property type="entry name" value="OS01G0187900 PROTEIN"/>
    <property type="match status" value="1"/>
</dbReference>
<dbReference type="NCBIfam" id="TIGR01557">
    <property type="entry name" value="myb_SHAQKYF"/>
    <property type="match status" value="1"/>
</dbReference>
<dbReference type="Proteomes" id="UP000653305">
    <property type="component" value="Unassembled WGS sequence"/>
</dbReference>
<keyword evidence="1" id="KW-0805">Transcription regulation</keyword>
<evidence type="ECO:0000256" key="2">
    <source>
        <dbReference type="ARBA" id="ARBA00023125"/>
    </source>
</evidence>
<dbReference type="CDD" id="cd00167">
    <property type="entry name" value="SANT"/>
    <property type="match status" value="1"/>
</dbReference>
<keyword evidence="6" id="KW-1185">Reference proteome</keyword>
<dbReference type="PANTHER" id="PTHR44191">
    <property type="entry name" value="TRANSCRIPTION FACTOR KUA1"/>
    <property type="match status" value="1"/>
</dbReference>
<name>A0A830BUM7_9LAMI</name>
<dbReference type="InterPro" id="IPR052245">
    <property type="entry name" value="Plant_Stress_Dev_TF"/>
</dbReference>
<sequence length="231" mass="25969">MGWIGEAIKSIQLRKALHRGAIDQRMIQQGQVGTTALALCLSSEATCADDLNWLNQLPNESVGHASSLGSTEAISHRFWILYSTLFAPICEMAGAGKCFLVTGELREGAQRVGFEVVTLDGRRAPLASTNISSWCAFLFEPSQHYQSDAYKNTERIIVYEFMPLRTLYDLLHGIPWTEEEHMQFLLSLQKFGKGDLAWYIQKLCHSRTPTQVASHAQKYFIRQSNAIGKKK</sequence>
<proteinExistence type="predicted"/>
<dbReference type="InterPro" id="IPR027417">
    <property type="entry name" value="P-loop_NTPase"/>
</dbReference>
<dbReference type="GO" id="GO:0003677">
    <property type="term" value="F:DNA binding"/>
    <property type="evidence" value="ECO:0007669"/>
    <property type="project" value="UniProtKB-KW"/>
</dbReference>
<evidence type="ECO:0000256" key="4">
    <source>
        <dbReference type="ARBA" id="ARBA00023242"/>
    </source>
</evidence>
<gene>
    <name evidence="5" type="ORF">PHJA_000722800</name>
</gene>
<organism evidence="5 6">
    <name type="scientific">Phtheirospermum japonicum</name>
    <dbReference type="NCBI Taxonomy" id="374723"/>
    <lineage>
        <taxon>Eukaryota</taxon>
        <taxon>Viridiplantae</taxon>
        <taxon>Streptophyta</taxon>
        <taxon>Embryophyta</taxon>
        <taxon>Tracheophyta</taxon>
        <taxon>Spermatophyta</taxon>
        <taxon>Magnoliopsida</taxon>
        <taxon>eudicotyledons</taxon>
        <taxon>Gunneridae</taxon>
        <taxon>Pentapetalae</taxon>
        <taxon>asterids</taxon>
        <taxon>lamiids</taxon>
        <taxon>Lamiales</taxon>
        <taxon>Orobanchaceae</taxon>
        <taxon>Orobanchaceae incertae sedis</taxon>
        <taxon>Phtheirospermum</taxon>
    </lineage>
</organism>
<keyword evidence="2" id="KW-0238">DNA-binding</keyword>
<dbReference type="GO" id="GO:0009739">
    <property type="term" value="P:response to gibberellin"/>
    <property type="evidence" value="ECO:0007669"/>
    <property type="project" value="TreeGrafter"/>
</dbReference>
<dbReference type="InterPro" id="IPR001005">
    <property type="entry name" value="SANT/Myb"/>
</dbReference>
<dbReference type="OrthoDB" id="118550at2759"/>
<dbReference type="InterPro" id="IPR009057">
    <property type="entry name" value="Homeodomain-like_sf"/>
</dbReference>
<evidence type="ECO:0000256" key="3">
    <source>
        <dbReference type="ARBA" id="ARBA00023163"/>
    </source>
</evidence>
<dbReference type="Gene3D" id="3.40.50.300">
    <property type="entry name" value="P-loop containing nucleotide triphosphate hydrolases"/>
    <property type="match status" value="1"/>
</dbReference>
<reference evidence="5" key="1">
    <citation type="submission" date="2020-07" db="EMBL/GenBank/DDBJ databases">
        <title>Ethylene signaling mediates host invasion by parasitic plants.</title>
        <authorList>
            <person name="Yoshida S."/>
        </authorList>
    </citation>
    <scope>NUCLEOTIDE SEQUENCE</scope>
    <source>
        <strain evidence="5">Okayama</strain>
    </source>
</reference>
<comment type="caution">
    <text evidence="5">The sequence shown here is derived from an EMBL/GenBank/DDBJ whole genome shotgun (WGS) entry which is preliminary data.</text>
</comment>
<dbReference type="SUPFAM" id="SSF46689">
    <property type="entry name" value="Homeodomain-like"/>
    <property type="match status" value="1"/>
</dbReference>
<evidence type="ECO:0000313" key="5">
    <source>
        <dbReference type="EMBL" id="GFP85791.1"/>
    </source>
</evidence>
<keyword evidence="4" id="KW-0539">Nucleus</keyword>
<evidence type="ECO:0000313" key="6">
    <source>
        <dbReference type="Proteomes" id="UP000653305"/>
    </source>
</evidence>
<dbReference type="EMBL" id="BMAC01000112">
    <property type="protein sequence ID" value="GFP85791.1"/>
    <property type="molecule type" value="Genomic_DNA"/>
</dbReference>